<gene>
    <name evidence="2" type="ORF">Fmac_015351</name>
    <name evidence="1" type="ORF">Fmac_018191</name>
</gene>
<comment type="caution">
    <text evidence="1">The sequence shown here is derived from an EMBL/GenBank/DDBJ whole genome shotgun (WGS) entry which is preliminary data.</text>
</comment>
<dbReference type="EMBL" id="JBGMDY010000006">
    <property type="protein sequence ID" value="KAL2330610.1"/>
    <property type="molecule type" value="Genomic_DNA"/>
</dbReference>
<sequence length="69" mass="7708">MPEAEDDAISRLLSILPRLRRQPVQIQWDTRVFGVSSADVPLYISLPDALEIVGGSTMLNISIIQLWAM</sequence>
<protein>
    <submittedName>
        <fullName evidence="1">Uncharacterized protein</fullName>
    </submittedName>
</protein>
<name>A0ABD1M4A0_9FABA</name>
<accession>A0ABD1M4A0</accession>
<reference evidence="1 3" key="1">
    <citation type="submission" date="2024-08" db="EMBL/GenBank/DDBJ databases">
        <title>Insights into the chromosomal genome structure of Flemingia macrophylla.</title>
        <authorList>
            <person name="Ding Y."/>
            <person name="Zhao Y."/>
            <person name="Bi W."/>
            <person name="Wu M."/>
            <person name="Zhao G."/>
            <person name="Gong Y."/>
            <person name="Li W."/>
            <person name="Zhang P."/>
        </authorList>
    </citation>
    <scope>NUCLEOTIDE SEQUENCE [LARGE SCALE GENOMIC DNA]</scope>
    <source>
        <strain evidence="1">DYQJB</strain>
        <tissue evidence="1">Leaf</tissue>
    </source>
</reference>
<evidence type="ECO:0000313" key="1">
    <source>
        <dbReference type="EMBL" id="KAL2330610.1"/>
    </source>
</evidence>
<organism evidence="1 3">
    <name type="scientific">Flemingia macrophylla</name>
    <dbReference type="NCBI Taxonomy" id="520843"/>
    <lineage>
        <taxon>Eukaryota</taxon>
        <taxon>Viridiplantae</taxon>
        <taxon>Streptophyta</taxon>
        <taxon>Embryophyta</taxon>
        <taxon>Tracheophyta</taxon>
        <taxon>Spermatophyta</taxon>
        <taxon>Magnoliopsida</taxon>
        <taxon>eudicotyledons</taxon>
        <taxon>Gunneridae</taxon>
        <taxon>Pentapetalae</taxon>
        <taxon>rosids</taxon>
        <taxon>fabids</taxon>
        <taxon>Fabales</taxon>
        <taxon>Fabaceae</taxon>
        <taxon>Papilionoideae</taxon>
        <taxon>50 kb inversion clade</taxon>
        <taxon>NPAAA clade</taxon>
        <taxon>indigoferoid/millettioid clade</taxon>
        <taxon>Phaseoleae</taxon>
        <taxon>Flemingia</taxon>
    </lineage>
</organism>
<evidence type="ECO:0000313" key="3">
    <source>
        <dbReference type="Proteomes" id="UP001603857"/>
    </source>
</evidence>
<proteinExistence type="predicted"/>
<evidence type="ECO:0000313" key="2">
    <source>
        <dbReference type="EMBL" id="KAL2334138.1"/>
    </source>
</evidence>
<dbReference type="EMBL" id="JBGMDY010000005">
    <property type="protein sequence ID" value="KAL2334138.1"/>
    <property type="molecule type" value="Genomic_DNA"/>
</dbReference>
<dbReference type="Proteomes" id="UP001603857">
    <property type="component" value="Unassembled WGS sequence"/>
</dbReference>
<dbReference type="AlphaFoldDB" id="A0ABD1M4A0"/>
<keyword evidence="3" id="KW-1185">Reference proteome</keyword>